<dbReference type="PROSITE" id="PS00028">
    <property type="entry name" value="ZINC_FINGER_C2H2_1"/>
    <property type="match status" value="1"/>
</dbReference>
<name>A0A6B0UTW2_IXORI</name>
<evidence type="ECO:0000259" key="1">
    <source>
        <dbReference type="PROSITE" id="PS00028"/>
    </source>
</evidence>
<sequence>MRTTMLQQDQELRSRRLKHDSQRSKFSSDGTVVDRSLNLQGIVTMLKEDTCNQSVGGINCSICGKLYKSKVCFTKHIWEHSMYWDLFDDMKHQDRVLSIQGALILYSLLHPGDLAGLLVTDPPRLRRKERLERNGLRPHP</sequence>
<reference evidence="2" key="1">
    <citation type="submission" date="2019-12" db="EMBL/GenBank/DDBJ databases">
        <title>An insight into the sialome of adult female Ixodes ricinus ticks feeding for 6 days.</title>
        <authorList>
            <person name="Perner J."/>
            <person name="Ribeiro J.M.C."/>
        </authorList>
    </citation>
    <scope>NUCLEOTIDE SEQUENCE</scope>
    <source>
        <strain evidence="2">Semi-engorged</strain>
        <tissue evidence="2">Salivary glands</tissue>
    </source>
</reference>
<feature type="domain" description="C2H2-type" evidence="1">
    <location>
        <begin position="60"/>
        <end position="80"/>
    </location>
</feature>
<proteinExistence type="predicted"/>
<dbReference type="EMBL" id="GIFC01010878">
    <property type="protein sequence ID" value="MXU92961.1"/>
    <property type="molecule type" value="Transcribed_RNA"/>
</dbReference>
<dbReference type="AlphaFoldDB" id="A0A6B0UTW2"/>
<accession>A0A6B0UTW2</accession>
<protein>
    <recommendedName>
        <fullName evidence="1">C2H2-type domain-containing protein</fullName>
    </recommendedName>
</protein>
<evidence type="ECO:0000313" key="2">
    <source>
        <dbReference type="EMBL" id="MXU92961.1"/>
    </source>
</evidence>
<organism evidence="2">
    <name type="scientific">Ixodes ricinus</name>
    <name type="common">Common tick</name>
    <name type="synonym">Acarus ricinus</name>
    <dbReference type="NCBI Taxonomy" id="34613"/>
    <lineage>
        <taxon>Eukaryota</taxon>
        <taxon>Metazoa</taxon>
        <taxon>Ecdysozoa</taxon>
        <taxon>Arthropoda</taxon>
        <taxon>Chelicerata</taxon>
        <taxon>Arachnida</taxon>
        <taxon>Acari</taxon>
        <taxon>Parasitiformes</taxon>
        <taxon>Ixodida</taxon>
        <taxon>Ixodoidea</taxon>
        <taxon>Ixodidae</taxon>
        <taxon>Ixodinae</taxon>
        <taxon>Ixodes</taxon>
    </lineage>
</organism>
<dbReference type="InterPro" id="IPR013087">
    <property type="entry name" value="Znf_C2H2_type"/>
</dbReference>